<dbReference type="PRINTS" id="PR00040">
    <property type="entry name" value="HTHMERR"/>
</dbReference>
<name>A0A561SI28_9PSEU</name>
<dbReference type="Pfam" id="PF13411">
    <property type="entry name" value="MerR_1"/>
    <property type="match status" value="1"/>
</dbReference>
<evidence type="ECO:0000313" key="4">
    <source>
        <dbReference type="EMBL" id="TWF74531.1"/>
    </source>
</evidence>
<dbReference type="InterPro" id="IPR000551">
    <property type="entry name" value="MerR-type_HTH_dom"/>
</dbReference>
<protein>
    <submittedName>
        <fullName evidence="4">MerR family transcriptional regulator</fullName>
    </submittedName>
</protein>
<dbReference type="PANTHER" id="PTHR30204:SF93">
    <property type="entry name" value="HTH MERR-TYPE DOMAIN-CONTAINING PROTEIN"/>
    <property type="match status" value="1"/>
</dbReference>
<keyword evidence="5" id="KW-1185">Reference proteome</keyword>
<proteinExistence type="predicted"/>
<dbReference type="PANTHER" id="PTHR30204">
    <property type="entry name" value="REDOX-CYCLING DRUG-SENSING TRANSCRIPTIONAL ACTIVATOR SOXR"/>
    <property type="match status" value="1"/>
</dbReference>
<dbReference type="PROSITE" id="PS50937">
    <property type="entry name" value="HTH_MERR_2"/>
    <property type="match status" value="1"/>
</dbReference>
<evidence type="ECO:0000256" key="1">
    <source>
        <dbReference type="ARBA" id="ARBA00023125"/>
    </source>
</evidence>
<comment type="caution">
    <text evidence="4">The sequence shown here is derived from an EMBL/GenBank/DDBJ whole genome shotgun (WGS) entry which is preliminary data.</text>
</comment>
<organism evidence="4 5">
    <name type="scientific">Pseudonocardia hierapolitana</name>
    <dbReference type="NCBI Taxonomy" id="1128676"/>
    <lineage>
        <taxon>Bacteria</taxon>
        <taxon>Bacillati</taxon>
        <taxon>Actinomycetota</taxon>
        <taxon>Actinomycetes</taxon>
        <taxon>Pseudonocardiales</taxon>
        <taxon>Pseudonocardiaceae</taxon>
        <taxon>Pseudonocardia</taxon>
    </lineage>
</organism>
<evidence type="ECO:0000313" key="5">
    <source>
        <dbReference type="Proteomes" id="UP000321261"/>
    </source>
</evidence>
<dbReference type="Proteomes" id="UP000321261">
    <property type="component" value="Unassembled WGS sequence"/>
</dbReference>
<dbReference type="Gene3D" id="1.10.1660.10">
    <property type="match status" value="1"/>
</dbReference>
<dbReference type="GO" id="GO:0003700">
    <property type="term" value="F:DNA-binding transcription factor activity"/>
    <property type="evidence" value="ECO:0007669"/>
    <property type="project" value="InterPro"/>
</dbReference>
<sequence>MGLAPSAIRFYEAEGLLDPPRGPDGRRRYGPAELRVLAFIAVGRDLGLGVAGIRDALHPGPGGWAAAVDSQIALLDEQIARAERAKEILLAGRDCPAPEPVRDCAYLRAALDALAAGSPLPPPGPDLHRFGNAPADGDG</sequence>
<evidence type="ECO:0000256" key="2">
    <source>
        <dbReference type="SAM" id="MobiDB-lite"/>
    </source>
</evidence>
<dbReference type="EMBL" id="VIWU01000001">
    <property type="protein sequence ID" value="TWF74531.1"/>
    <property type="molecule type" value="Genomic_DNA"/>
</dbReference>
<dbReference type="CDD" id="cd00592">
    <property type="entry name" value="HTH_MerR-like"/>
    <property type="match status" value="1"/>
</dbReference>
<reference evidence="4 5" key="1">
    <citation type="submission" date="2019-06" db="EMBL/GenBank/DDBJ databases">
        <title>Sequencing the genomes of 1000 actinobacteria strains.</title>
        <authorList>
            <person name="Klenk H.-P."/>
        </authorList>
    </citation>
    <scope>NUCLEOTIDE SEQUENCE [LARGE SCALE GENOMIC DNA]</scope>
    <source>
        <strain evidence="4 5">DSM 45671</strain>
    </source>
</reference>
<keyword evidence="1" id="KW-0238">DNA-binding</keyword>
<accession>A0A561SI28</accession>
<gene>
    <name evidence="4" type="ORF">FHX44_11412</name>
</gene>
<feature type="domain" description="HTH merR-type" evidence="3">
    <location>
        <begin position="1"/>
        <end position="59"/>
    </location>
</feature>
<dbReference type="SUPFAM" id="SSF46955">
    <property type="entry name" value="Putative DNA-binding domain"/>
    <property type="match status" value="1"/>
</dbReference>
<dbReference type="InterPro" id="IPR047057">
    <property type="entry name" value="MerR_fam"/>
</dbReference>
<evidence type="ECO:0000259" key="3">
    <source>
        <dbReference type="PROSITE" id="PS50937"/>
    </source>
</evidence>
<feature type="region of interest" description="Disordered" evidence="2">
    <location>
        <begin position="117"/>
        <end position="139"/>
    </location>
</feature>
<dbReference type="SMART" id="SM00422">
    <property type="entry name" value="HTH_MERR"/>
    <property type="match status" value="1"/>
</dbReference>
<dbReference type="AlphaFoldDB" id="A0A561SI28"/>
<dbReference type="GO" id="GO:0003677">
    <property type="term" value="F:DNA binding"/>
    <property type="evidence" value="ECO:0007669"/>
    <property type="project" value="UniProtKB-KW"/>
</dbReference>
<dbReference type="InterPro" id="IPR009061">
    <property type="entry name" value="DNA-bd_dom_put_sf"/>
</dbReference>